<dbReference type="FunFam" id="2.170.260.10:FF:000004">
    <property type="entry name" value="Dicer-like 104"/>
    <property type="match status" value="1"/>
</dbReference>
<keyword evidence="3" id="KW-0547">Nucleotide-binding</keyword>
<evidence type="ECO:0000256" key="7">
    <source>
        <dbReference type="ARBA" id="ARBA00022842"/>
    </source>
</evidence>
<dbReference type="Gene3D" id="3.40.50.300">
    <property type="entry name" value="P-loop containing nucleotide triphosphate hydrolases"/>
    <property type="match status" value="2"/>
</dbReference>
<dbReference type="PANTHER" id="PTHR14950">
    <property type="entry name" value="DICER-RELATED"/>
    <property type="match status" value="1"/>
</dbReference>
<dbReference type="InterPro" id="IPR011545">
    <property type="entry name" value="DEAD/DEAH_box_helicase_dom"/>
</dbReference>
<reference evidence="14" key="1">
    <citation type="journal article" date="2018" name="Gigascience">
        <title>Genome assembly of the Pink Ipe (Handroanthus impetiginosus, Bignoniaceae), a highly valued, ecologically keystone Neotropical timber forest tree.</title>
        <authorList>
            <person name="Silva-Junior O.B."/>
            <person name="Grattapaglia D."/>
            <person name="Novaes E."/>
            <person name="Collevatti R.G."/>
        </authorList>
    </citation>
    <scope>NUCLEOTIDE SEQUENCE [LARGE SCALE GENOMIC DNA]</scope>
    <source>
        <strain evidence="14">cv. UFG-1</strain>
    </source>
</reference>
<keyword evidence="7" id="KW-0460">Magnesium</keyword>
<dbReference type="PROSITE" id="PS51194">
    <property type="entry name" value="HELICASE_CTER"/>
    <property type="match status" value="1"/>
</dbReference>
<dbReference type="InterPro" id="IPR001650">
    <property type="entry name" value="Helicase_C-like"/>
</dbReference>
<dbReference type="SMART" id="SM00487">
    <property type="entry name" value="DEXDc"/>
    <property type="match status" value="1"/>
</dbReference>
<accession>A0A2G9HLW3</accession>
<feature type="domain" description="PAZ" evidence="9">
    <location>
        <begin position="863"/>
        <end position="1001"/>
    </location>
</feature>
<keyword evidence="1" id="KW-0540">Nuclease</keyword>
<keyword evidence="5 13" id="KW-0378">Hydrolase</keyword>
<dbReference type="Proteomes" id="UP000231279">
    <property type="component" value="Unassembled WGS sequence"/>
</dbReference>
<dbReference type="GO" id="GO:0030422">
    <property type="term" value="P:siRNA processing"/>
    <property type="evidence" value="ECO:0007669"/>
    <property type="project" value="TreeGrafter"/>
</dbReference>
<feature type="domain" description="Helicase ATP-binding" evidence="10">
    <location>
        <begin position="44"/>
        <end position="202"/>
    </location>
</feature>
<evidence type="ECO:0000259" key="10">
    <source>
        <dbReference type="PROSITE" id="PS51192"/>
    </source>
</evidence>
<dbReference type="InterPro" id="IPR005034">
    <property type="entry name" value="Dicer_dimerisation"/>
</dbReference>
<dbReference type="OrthoDB" id="6513042at2759"/>
<dbReference type="STRING" id="429701.A0A2G9HLW3"/>
<dbReference type="GO" id="GO:0005524">
    <property type="term" value="F:ATP binding"/>
    <property type="evidence" value="ECO:0007669"/>
    <property type="project" value="UniProtKB-KW"/>
</dbReference>
<evidence type="ECO:0000256" key="4">
    <source>
        <dbReference type="ARBA" id="ARBA00022759"/>
    </source>
</evidence>
<dbReference type="Pfam" id="PF00270">
    <property type="entry name" value="DEAD"/>
    <property type="match status" value="1"/>
</dbReference>
<dbReference type="SMART" id="SM00949">
    <property type="entry name" value="PAZ"/>
    <property type="match status" value="1"/>
</dbReference>
<keyword evidence="6" id="KW-0067">ATP-binding</keyword>
<organism evidence="13 14">
    <name type="scientific">Handroanthus impetiginosus</name>
    <dbReference type="NCBI Taxonomy" id="429701"/>
    <lineage>
        <taxon>Eukaryota</taxon>
        <taxon>Viridiplantae</taxon>
        <taxon>Streptophyta</taxon>
        <taxon>Embryophyta</taxon>
        <taxon>Tracheophyta</taxon>
        <taxon>Spermatophyta</taxon>
        <taxon>Magnoliopsida</taxon>
        <taxon>eudicotyledons</taxon>
        <taxon>Gunneridae</taxon>
        <taxon>Pentapetalae</taxon>
        <taxon>asterids</taxon>
        <taxon>lamiids</taxon>
        <taxon>Lamiales</taxon>
        <taxon>Bignoniaceae</taxon>
        <taxon>Crescentiina</taxon>
        <taxon>Tabebuia alliance</taxon>
        <taxon>Handroanthus</taxon>
    </lineage>
</organism>
<dbReference type="EMBL" id="NKXS01001466">
    <property type="protein sequence ID" value="PIN18423.1"/>
    <property type="molecule type" value="Genomic_DNA"/>
</dbReference>
<gene>
    <name evidence="13" type="ORF">CDL12_08923</name>
</gene>
<comment type="caution">
    <text evidence="13">The sequence shown here is derived from an EMBL/GenBank/DDBJ whole genome shotgun (WGS) entry which is preliminary data.</text>
</comment>
<evidence type="ECO:0000256" key="1">
    <source>
        <dbReference type="ARBA" id="ARBA00022722"/>
    </source>
</evidence>
<dbReference type="SUPFAM" id="SSF52540">
    <property type="entry name" value="P-loop containing nucleoside triphosphate hydrolases"/>
    <property type="match status" value="1"/>
</dbReference>
<dbReference type="GO" id="GO:0003723">
    <property type="term" value="F:RNA binding"/>
    <property type="evidence" value="ECO:0007669"/>
    <property type="project" value="UniProtKB-UniRule"/>
</dbReference>
<keyword evidence="2" id="KW-0479">Metal-binding</keyword>
<dbReference type="PROSITE" id="PS50821">
    <property type="entry name" value="PAZ"/>
    <property type="match status" value="1"/>
</dbReference>
<dbReference type="SUPFAM" id="SSF101690">
    <property type="entry name" value="PAZ domain"/>
    <property type="match status" value="1"/>
</dbReference>
<dbReference type="Pfam" id="PF03368">
    <property type="entry name" value="Dicer_dimer"/>
    <property type="match status" value="1"/>
</dbReference>
<dbReference type="GO" id="GO:0005634">
    <property type="term" value="C:nucleus"/>
    <property type="evidence" value="ECO:0007669"/>
    <property type="project" value="TreeGrafter"/>
</dbReference>
<dbReference type="GO" id="GO:0005737">
    <property type="term" value="C:cytoplasm"/>
    <property type="evidence" value="ECO:0007669"/>
    <property type="project" value="TreeGrafter"/>
</dbReference>
<dbReference type="CDD" id="cd18802">
    <property type="entry name" value="SF2_C_dicer"/>
    <property type="match status" value="1"/>
</dbReference>
<dbReference type="Gene3D" id="2.170.260.10">
    <property type="entry name" value="paz domain"/>
    <property type="match status" value="1"/>
</dbReference>
<dbReference type="GO" id="GO:0004525">
    <property type="term" value="F:ribonuclease III activity"/>
    <property type="evidence" value="ECO:0007669"/>
    <property type="project" value="UniProtKB-EC"/>
</dbReference>
<evidence type="ECO:0000256" key="8">
    <source>
        <dbReference type="PROSITE-ProRule" id="PRU00657"/>
    </source>
</evidence>
<dbReference type="InterPro" id="IPR038248">
    <property type="entry name" value="Dicer_dimer_sf"/>
</dbReference>
<dbReference type="GO" id="GO:0046872">
    <property type="term" value="F:metal ion binding"/>
    <property type="evidence" value="ECO:0007669"/>
    <property type="project" value="UniProtKB-KW"/>
</dbReference>
<dbReference type="FunFam" id="3.40.50.300:FF:000705">
    <property type="entry name" value="Endoribonuclease dicer-like protein"/>
    <property type="match status" value="1"/>
</dbReference>
<dbReference type="SMART" id="SM00490">
    <property type="entry name" value="HELICc"/>
    <property type="match status" value="1"/>
</dbReference>
<dbReference type="InterPro" id="IPR036085">
    <property type="entry name" value="PAZ_dom_sf"/>
</dbReference>
<dbReference type="FunFam" id="3.30.160.380:FF:000001">
    <property type="entry name" value="Endoribonuclease dicer-like 1"/>
    <property type="match status" value="1"/>
</dbReference>
<dbReference type="PROSITE" id="PS51327">
    <property type="entry name" value="DICER_DSRBF"/>
    <property type="match status" value="1"/>
</dbReference>
<comment type="similarity">
    <text evidence="8">Belongs to the helicase family. Dicer subfamily.</text>
</comment>
<dbReference type="AlphaFoldDB" id="A0A2G9HLW3"/>
<evidence type="ECO:0000256" key="6">
    <source>
        <dbReference type="ARBA" id="ARBA00022840"/>
    </source>
</evidence>
<evidence type="ECO:0000313" key="13">
    <source>
        <dbReference type="EMBL" id="PIN18423.1"/>
    </source>
</evidence>
<keyword evidence="4" id="KW-0255">Endonuclease</keyword>
<dbReference type="FunFam" id="3.40.50.300:FF:000420">
    <property type="entry name" value="Endoribonuclease dicer-like 1"/>
    <property type="match status" value="1"/>
</dbReference>
<sequence>MESVEKIKPDSLKRNFEALSSSASETQPMDTDTTFTPRDYQLKVYEVAMRKNTIAVLETGVGKTMIAIMMIKEIGQSLKSNDGGQKLIAFLAPTVHLVHQQYKEIKSHTELDVEEYYGARGVDDWNAETWEKEINGHDVLVMTPQILLDALRNAYISFDIFCFIVLDECHRATGNHPYARIMKEFYHKSTERPKIFGMTASPVIKKGVSSIKDSKEQIGELESLLDSQVYTVGDSTELEEYIPSAKPVCRFYDPMQPPDLEIKAKLESSWSKFDAVLLGFQKSLLSQYKNSDDKSKSLRDRFANDHAKILFCLENLGLLCAYEAVKVCIESAPNVQEECGIYKEFIVQYQSFLQEVLSIIEGPHEHNKLLNVINDGADALATGQISSKLHELLEIFRSFGKNPEVLCIIFVERIIAAKVIERVMKKFTDLSHFNVSYLTGSNSSLGGLSTKAQTEILELFRGGNVNLLFSTDVIEEGIHVPKCSSVIRFDLPKTVRSYVQSRGRARQKDSQYIIMLERGNTNQIDHLSYITRSENSMTHTAMKRDPDDCPVKGCFTSETLTYVVESTGASVSASSSISHVHKYCQKLPGDKYFVPKPNFEALVEGSLCRCKLILPPNAAFQTMIGPEARNFHFAKQLVCLDACKKLHAMGALNDHLLPFSEETSQNDSSSNAKVLTSGAGTTKRKELHGSISICMLSGTWGNKLDDTFFHAYKMDFSCNFPEIKYSSFVLLLETKLDDDVGNIEVDLYLLSKFVKASVSFSGQISLDSQQVVKAKCFEELIFNGLFGKLFIKSSGVRKFLLQTEESLWDPSNMYLLLPVESEEPLKINWTGIEFCVSTVEFLKKNAWLNFPKPEAIDENSSVHMNDRVASEFNSDIIHLADRSASVDGIKEMVVVAIHTGRIYSILDIVANTSAESPFEGAADVNYSSFADYYCKKYGVVLKHPEQPLLLLKQSHNSHNLLIDFRNEGDSLKDRPEGGEKNVAQKPQQHARMPPELLVGMDIQTDVLRSIYLLPSLMHRMESLMLASQLRQEISHHAGYLNISSSLILEALTTLRCNETFSMER</sequence>
<evidence type="ECO:0000313" key="14">
    <source>
        <dbReference type="Proteomes" id="UP000231279"/>
    </source>
</evidence>
<dbReference type="InterPro" id="IPR027417">
    <property type="entry name" value="P-loop_NTPase"/>
</dbReference>
<dbReference type="Gene3D" id="3.30.160.380">
    <property type="entry name" value="Dicer dimerisation domain"/>
    <property type="match status" value="1"/>
</dbReference>
<dbReference type="CDD" id="cd18034">
    <property type="entry name" value="DEXHc_dicer"/>
    <property type="match status" value="1"/>
</dbReference>
<evidence type="ECO:0000259" key="11">
    <source>
        <dbReference type="PROSITE" id="PS51194"/>
    </source>
</evidence>
<proteinExistence type="inferred from homology"/>
<dbReference type="Pfam" id="PF00271">
    <property type="entry name" value="Helicase_C"/>
    <property type="match status" value="1"/>
</dbReference>
<dbReference type="EC" id="3.1.26.3" evidence="13"/>
<evidence type="ECO:0000256" key="5">
    <source>
        <dbReference type="ARBA" id="ARBA00022801"/>
    </source>
</evidence>
<evidence type="ECO:0000256" key="3">
    <source>
        <dbReference type="ARBA" id="ARBA00022741"/>
    </source>
</evidence>
<keyword evidence="8" id="KW-0694">RNA-binding</keyword>
<evidence type="ECO:0000259" key="9">
    <source>
        <dbReference type="PROSITE" id="PS50821"/>
    </source>
</evidence>
<dbReference type="Pfam" id="PF02170">
    <property type="entry name" value="PAZ"/>
    <property type="match status" value="1"/>
</dbReference>
<evidence type="ECO:0000259" key="12">
    <source>
        <dbReference type="PROSITE" id="PS51327"/>
    </source>
</evidence>
<keyword evidence="14" id="KW-1185">Reference proteome</keyword>
<evidence type="ECO:0000256" key="2">
    <source>
        <dbReference type="ARBA" id="ARBA00022723"/>
    </source>
</evidence>
<feature type="domain" description="Helicase C-terminal" evidence="11">
    <location>
        <begin position="388"/>
        <end position="546"/>
    </location>
</feature>
<feature type="domain" description="Dicer dsRNA-binding fold" evidence="12">
    <location>
        <begin position="576"/>
        <end position="666"/>
    </location>
</feature>
<dbReference type="PROSITE" id="PS51192">
    <property type="entry name" value="HELICASE_ATP_BIND_1"/>
    <property type="match status" value="1"/>
</dbReference>
<dbReference type="InterPro" id="IPR003100">
    <property type="entry name" value="PAZ_dom"/>
</dbReference>
<dbReference type="PANTHER" id="PTHR14950:SF46">
    <property type="entry name" value="ENDORIBONUCLEASE DICER HOMOLOG 3"/>
    <property type="match status" value="1"/>
</dbReference>
<dbReference type="InterPro" id="IPR014001">
    <property type="entry name" value="Helicase_ATP-bd"/>
</dbReference>
<protein>
    <submittedName>
        <fullName evidence="13">Ribonuclease III</fullName>
        <ecNumber evidence="13">3.1.26.3</ecNumber>
    </submittedName>
</protein>
<name>A0A2G9HLW3_9LAMI</name>